<dbReference type="PANTHER" id="PTHR12215">
    <property type="entry name" value="PHOSPHOPANTETHEINE TRANSFERASE"/>
    <property type="match status" value="1"/>
</dbReference>
<evidence type="ECO:0000256" key="3">
    <source>
        <dbReference type="SAM" id="MobiDB-lite"/>
    </source>
</evidence>
<organism evidence="5 6">
    <name type="scientific">Cellulomonas shaoxiangyii</name>
    <dbReference type="NCBI Taxonomy" id="2566013"/>
    <lineage>
        <taxon>Bacteria</taxon>
        <taxon>Bacillati</taxon>
        <taxon>Actinomycetota</taxon>
        <taxon>Actinomycetes</taxon>
        <taxon>Micrococcales</taxon>
        <taxon>Cellulomonadaceae</taxon>
        <taxon>Cellulomonas</taxon>
    </lineage>
</organism>
<reference evidence="5 6" key="1">
    <citation type="submission" date="2019-04" db="EMBL/GenBank/DDBJ databases">
        <title>Isolation and identification of Cellulomonas shaoxiangyii sp. Nov. isolated from feces of the Tibetan antelopes (Pantholops hodgsonii) in the Qinghai-Tibet plateau of China.</title>
        <authorList>
            <person name="Tian Z."/>
        </authorList>
    </citation>
    <scope>NUCLEOTIDE SEQUENCE [LARGE SCALE GENOMIC DNA]</scope>
    <source>
        <strain evidence="5 6">Z28</strain>
    </source>
</reference>
<dbReference type="KEGG" id="celz:E5225_16780"/>
<dbReference type="GO" id="GO:0000287">
    <property type="term" value="F:magnesium ion binding"/>
    <property type="evidence" value="ECO:0007669"/>
    <property type="project" value="InterPro"/>
</dbReference>
<keyword evidence="6" id="KW-1185">Reference proteome</keyword>
<feature type="compositionally biased region" description="Gly residues" evidence="3">
    <location>
        <begin position="259"/>
        <end position="268"/>
    </location>
</feature>
<dbReference type="InterPro" id="IPR037143">
    <property type="entry name" value="4-PPantetheinyl_Trfase_dom_sf"/>
</dbReference>
<dbReference type="Pfam" id="PF01648">
    <property type="entry name" value="ACPS"/>
    <property type="match status" value="1"/>
</dbReference>
<feature type="compositionally biased region" description="Low complexity" evidence="3">
    <location>
        <begin position="243"/>
        <end position="254"/>
    </location>
</feature>
<dbReference type="InterPro" id="IPR008278">
    <property type="entry name" value="4-PPantetheinyl_Trfase_dom"/>
</dbReference>
<dbReference type="GO" id="GO:0019878">
    <property type="term" value="P:lysine biosynthetic process via aminoadipic acid"/>
    <property type="evidence" value="ECO:0007669"/>
    <property type="project" value="TreeGrafter"/>
</dbReference>
<dbReference type="GO" id="GO:0008897">
    <property type="term" value="F:holo-[acyl-carrier-protein] synthase activity"/>
    <property type="evidence" value="ECO:0007669"/>
    <property type="project" value="InterPro"/>
</dbReference>
<dbReference type="SUPFAM" id="SSF56214">
    <property type="entry name" value="4'-phosphopantetheinyl transferase"/>
    <property type="match status" value="2"/>
</dbReference>
<comment type="similarity">
    <text evidence="1">Belongs to the P-Pant transferase superfamily. Gsp/Sfp/HetI/AcpT family.</text>
</comment>
<feature type="domain" description="4'-phosphopantetheinyl transferase" evidence="4">
    <location>
        <begin position="115"/>
        <end position="174"/>
    </location>
</feature>
<dbReference type="GO" id="GO:0005829">
    <property type="term" value="C:cytosol"/>
    <property type="evidence" value="ECO:0007669"/>
    <property type="project" value="TreeGrafter"/>
</dbReference>
<gene>
    <name evidence="5" type="ORF">E5225_16780</name>
</gene>
<proteinExistence type="inferred from homology"/>
<evidence type="ECO:0000259" key="4">
    <source>
        <dbReference type="Pfam" id="PF01648"/>
    </source>
</evidence>
<dbReference type="AlphaFoldDB" id="A0A4P7SL78"/>
<feature type="region of interest" description="Disordered" evidence="3">
    <location>
        <begin position="243"/>
        <end position="268"/>
    </location>
</feature>
<dbReference type="EMBL" id="CP039291">
    <property type="protein sequence ID" value="QCB94972.1"/>
    <property type="molecule type" value="Genomic_DNA"/>
</dbReference>
<name>A0A4P7SL78_9CELL</name>
<keyword evidence="2 5" id="KW-0808">Transferase</keyword>
<accession>A0A4P7SL78</accession>
<sequence length="268" mass="26694">MTHDATPPPVVHVLRTPHQDVGAAGLALLSPGERARADAYRRDDDRRRSRTAALLLRCATAALTGTPPAAVPVHRRCATCGDGDHGRPGLPGTGWHASVSHAGAWCVVALTRSGPVGVDVEVLVPLDVAEVAPGVLGPGEVAAGAAALLRLWTRKEAVVKATGQGLRTPLGEVLVGPADAPAVLLACPGVPPGTGVLRDVDAPPGHLAAVCVLTAARPPGARPSRLVVRGAAVAAPADAAHVLPGPAGAPTGAAPSPPDGGGRSPRHA</sequence>
<dbReference type="Gene3D" id="3.90.470.20">
    <property type="entry name" value="4'-phosphopantetheinyl transferase domain"/>
    <property type="match status" value="2"/>
</dbReference>
<dbReference type="OrthoDB" id="190168at2"/>
<evidence type="ECO:0000313" key="6">
    <source>
        <dbReference type="Proteomes" id="UP000296469"/>
    </source>
</evidence>
<dbReference type="Proteomes" id="UP000296469">
    <property type="component" value="Chromosome"/>
</dbReference>
<evidence type="ECO:0000256" key="2">
    <source>
        <dbReference type="ARBA" id="ARBA00022679"/>
    </source>
</evidence>
<protein>
    <submittedName>
        <fullName evidence="5">4'-phosphopantetheinyl transferase superfamily protein</fullName>
    </submittedName>
</protein>
<dbReference type="InterPro" id="IPR050559">
    <property type="entry name" value="P-Pant_transferase_sf"/>
</dbReference>
<evidence type="ECO:0000313" key="5">
    <source>
        <dbReference type="EMBL" id="QCB94972.1"/>
    </source>
</evidence>
<evidence type="ECO:0000256" key="1">
    <source>
        <dbReference type="ARBA" id="ARBA00010990"/>
    </source>
</evidence>
<dbReference type="PANTHER" id="PTHR12215:SF10">
    <property type="entry name" value="L-AMINOADIPATE-SEMIALDEHYDE DEHYDROGENASE-PHOSPHOPANTETHEINYL TRANSFERASE"/>
    <property type="match status" value="1"/>
</dbReference>
<dbReference type="RefSeq" id="WP_135974992.1">
    <property type="nucleotide sequence ID" value="NZ_CP039291.1"/>
</dbReference>